<proteinExistence type="predicted"/>
<dbReference type="AlphaFoldDB" id="A0A7W6S4B2"/>
<dbReference type="PANTHER" id="PTHR43245:SF58">
    <property type="entry name" value="BLL5923 PROTEIN"/>
    <property type="match status" value="1"/>
</dbReference>
<dbReference type="InterPro" id="IPR050177">
    <property type="entry name" value="Lipid_A_modif_metabolic_enz"/>
</dbReference>
<evidence type="ECO:0000259" key="1">
    <source>
        <dbReference type="Pfam" id="PF01370"/>
    </source>
</evidence>
<dbReference type="EMBL" id="JACIGW010000001">
    <property type="protein sequence ID" value="MBB4346829.1"/>
    <property type="molecule type" value="Genomic_DNA"/>
</dbReference>
<evidence type="ECO:0000313" key="2">
    <source>
        <dbReference type="EMBL" id="MBB4346829.1"/>
    </source>
</evidence>
<dbReference type="EMBL" id="JACIHM010000001">
    <property type="protein sequence ID" value="MBB4445465.1"/>
    <property type="molecule type" value="Genomic_DNA"/>
</dbReference>
<dbReference type="RefSeq" id="WP_183821141.1">
    <property type="nucleotide sequence ID" value="NZ_JACIGW010000001.1"/>
</dbReference>
<dbReference type="Pfam" id="PF01370">
    <property type="entry name" value="Epimerase"/>
    <property type="match status" value="1"/>
</dbReference>
<organism evidence="2 5">
    <name type="scientific">Aliirhizobium cellulosilyticum</name>
    <dbReference type="NCBI Taxonomy" id="393664"/>
    <lineage>
        <taxon>Bacteria</taxon>
        <taxon>Pseudomonadati</taxon>
        <taxon>Pseudomonadota</taxon>
        <taxon>Alphaproteobacteria</taxon>
        <taxon>Hyphomicrobiales</taxon>
        <taxon>Rhizobiaceae</taxon>
        <taxon>Aliirhizobium</taxon>
    </lineage>
</organism>
<gene>
    <name evidence="3" type="ORF">GGE31_001248</name>
    <name evidence="2" type="ORF">GGE33_000537</name>
    <name evidence="4" type="ORF">GGE35_001247</name>
</gene>
<dbReference type="InterPro" id="IPR036291">
    <property type="entry name" value="NAD(P)-bd_dom_sf"/>
</dbReference>
<evidence type="ECO:0000313" key="4">
    <source>
        <dbReference type="EMBL" id="MBB4445465.1"/>
    </source>
</evidence>
<dbReference type="SUPFAM" id="SSF51735">
    <property type="entry name" value="NAD(P)-binding Rossmann-fold domains"/>
    <property type="match status" value="1"/>
</dbReference>
<name>A0A7W6S4B2_9HYPH</name>
<accession>A0A7W6S4B2</accession>
<protein>
    <submittedName>
        <fullName evidence="2">Nucleoside-diphosphate-sugar epimerase</fullName>
    </submittedName>
</protein>
<feature type="domain" description="NAD-dependent epimerase/dehydratase" evidence="1">
    <location>
        <begin position="3"/>
        <end position="229"/>
    </location>
</feature>
<dbReference type="CDD" id="cd08946">
    <property type="entry name" value="SDR_e"/>
    <property type="match status" value="1"/>
</dbReference>
<dbReference type="PANTHER" id="PTHR43245">
    <property type="entry name" value="BIFUNCTIONAL POLYMYXIN RESISTANCE PROTEIN ARNA"/>
    <property type="match status" value="1"/>
</dbReference>
<dbReference type="EMBL" id="JACIGY010000001">
    <property type="protein sequence ID" value="MBB4410777.1"/>
    <property type="molecule type" value="Genomic_DNA"/>
</dbReference>
<evidence type="ECO:0000313" key="3">
    <source>
        <dbReference type="EMBL" id="MBB4410777.1"/>
    </source>
</evidence>
<dbReference type="Proteomes" id="UP000576087">
    <property type="component" value="Unassembled WGS sequence"/>
</dbReference>
<reference evidence="5 6" key="1">
    <citation type="submission" date="2020-08" db="EMBL/GenBank/DDBJ databases">
        <title>Genomic Encyclopedia of Type Strains, Phase IV (KMG-V): Genome sequencing to study the core and pangenomes of soil and plant-associated prokaryotes.</title>
        <authorList>
            <person name="Whitman W."/>
        </authorList>
    </citation>
    <scope>NUCLEOTIDE SEQUENCE [LARGE SCALE GENOMIC DNA]</scope>
    <source>
        <strain evidence="3 6">SEMIA 444</strain>
        <strain evidence="2 5">SEMIA 448</strain>
        <strain evidence="4 7">SEMIA 452</strain>
    </source>
</reference>
<evidence type="ECO:0000313" key="7">
    <source>
        <dbReference type="Proteomes" id="UP000576087"/>
    </source>
</evidence>
<keyword evidence="6" id="KW-1185">Reference proteome</keyword>
<dbReference type="Proteomes" id="UP000520770">
    <property type="component" value="Unassembled WGS sequence"/>
</dbReference>
<evidence type="ECO:0000313" key="5">
    <source>
        <dbReference type="Proteomes" id="UP000520770"/>
    </source>
</evidence>
<evidence type="ECO:0000313" key="6">
    <source>
        <dbReference type="Proteomes" id="UP000524535"/>
    </source>
</evidence>
<dbReference type="Gene3D" id="3.40.50.720">
    <property type="entry name" value="NAD(P)-binding Rossmann-like Domain"/>
    <property type="match status" value="1"/>
</dbReference>
<dbReference type="InterPro" id="IPR001509">
    <property type="entry name" value="Epimerase_deHydtase"/>
</dbReference>
<sequence>MRVLVSGGTGLVGRYIVEGLLSAGYAVTVGARKPPPAGFFSQPADFRPLHLDPKLNQSSTFEGIDAFIHAAFDHLPGKYRGGEGTDPKRFRRLNLDGSVKLFETAKKAGVQRTVFLSSRAVYDGLEIGTVLTEELALSPTSLYGEIKLACEHALSTLSGQDFVTASLRATGIYGEFRPNKWDDLIADTLVGKPVAPRAGTEVHGADVAQAVQLMLTMDASSISAQSFNISDVTVDTRTILERLGLSAQLVAFAALSANAMATEKIRRMGWRPGGMRRFDETMAILAHQIEDDH</sequence>
<comment type="caution">
    <text evidence="2">The sequence shown here is derived from an EMBL/GenBank/DDBJ whole genome shotgun (WGS) entry which is preliminary data.</text>
</comment>
<dbReference type="Proteomes" id="UP000524535">
    <property type="component" value="Unassembled WGS sequence"/>
</dbReference>